<gene>
    <name evidence="12" type="ORF">AQ619_17280</name>
</gene>
<keyword evidence="6" id="KW-0031">Aminopeptidase</keyword>
<comment type="subcellular location">
    <subcellularLocation>
        <location evidence="2">Cytoplasm</location>
    </subcellularLocation>
</comment>
<dbReference type="EMBL" id="CP013002">
    <property type="protein sequence ID" value="ALL15393.1"/>
    <property type="molecule type" value="Genomic_DNA"/>
</dbReference>
<dbReference type="GO" id="GO:0005737">
    <property type="term" value="C:cytoplasm"/>
    <property type="evidence" value="ECO:0007669"/>
    <property type="project" value="UniProtKB-SubCell"/>
</dbReference>
<evidence type="ECO:0000256" key="7">
    <source>
        <dbReference type="ARBA" id="ARBA00022490"/>
    </source>
</evidence>
<dbReference type="InterPro" id="IPR029058">
    <property type="entry name" value="AB_hydrolase_fold"/>
</dbReference>
<keyword evidence="9" id="KW-0378">Hydrolase</keyword>
<evidence type="ECO:0000256" key="5">
    <source>
        <dbReference type="ARBA" id="ARBA00021843"/>
    </source>
</evidence>
<proteinExistence type="inferred from homology"/>
<evidence type="ECO:0000256" key="2">
    <source>
        <dbReference type="ARBA" id="ARBA00004496"/>
    </source>
</evidence>
<comment type="catalytic activity">
    <reaction evidence="1">
        <text>Release of N-terminal proline from a peptide.</text>
        <dbReference type="EC" id="3.4.11.5"/>
    </reaction>
</comment>
<evidence type="ECO:0000256" key="6">
    <source>
        <dbReference type="ARBA" id="ARBA00022438"/>
    </source>
</evidence>
<evidence type="ECO:0000259" key="11">
    <source>
        <dbReference type="Pfam" id="PF00561"/>
    </source>
</evidence>
<sequence length="313" mass="33933">MNEESFVRIGGIEQWVTIKGSCRDNPVVLVLHGGPGNPISPFADALYGPWEKDVTLVQWDQRGAGKTFGRNPDNAPLTIEGMAQDGIEVATYLTAHLGQKKVVLVVGSWSSVLGVHMAKARPELFQAYIGTGQLVRNPDNQIASYQKVMALARAAGDTATVTTLEALGPPPWINPRAFGTLRRATRVYEAKTAKPAPKAWWAPAAPYATDAAQADYEAGEEFSFIQFVGMKGDGMLSHVDLPALGPAFAIPMHFVQGSEDLVTTPEVARAYYDSITAPRKTWRLVTDAGHDPNESLLAAQHDILMTQVLPQTR</sequence>
<evidence type="ECO:0000313" key="12">
    <source>
        <dbReference type="EMBL" id="ALL15393.1"/>
    </source>
</evidence>
<dbReference type="STRING" id="69395.AQ619_17280"/>
<dbReference type="PANTHER" id="PTHR43722:SF1">
    <property type="entry name" value="PROLINE IMINOPEPTIDASE"/>
    <property type="match status" value="1"/>
</dbReference>
<name>A0A0P0P4H4_9CAUL</name>
<dbReference type="AlphaFoldDB" id="A0A0P0P4H4"/>
<dbReference type="Pfam" id="PF00561">
    <property type="entry name" value="Abhydrolase_1"/>
    <property type="match status" value="1"/>
</dbReference>
<comment type="similarity">
    <text evidence="3">Belongs to the peptidase S33 family.</text>
</comment>
<evidence type="ECO:0000256" key="1">
    <source>
        <dbReference type="ARBA" id="ARBA00001585"/>
    </source>
</evidence>
<feature type="domain" description="AB hydrolase-1" evidence="11">
    <location>
        <begin position="26"/>
        <end position="292"/>
    </location>
</feature>
<evidence type="ECO:0000256" key="8">
    <source>
        <dbReference type="ARBA" id="ARBA00022670"/>
    </source>
</evidence>
<evidence type="ECO:0000313" key="13">
    <source>
        <dbReference type="Proteomes" id="UP000056905"/>
    </source>
</evidence>
<dbReference type="EC" id="3.4.11.5" evidence="4"/>
<organism evidence="12 13">
    <name type="scientific">Caulobacter henricii</name>
    <dbReference type="NCBI Taxonomy" id="69395"/>
    <lineage>
        <taxon>Bacteria</taxon>
        <taxon>Pseudomonadati</taxon>
        <taxon>Pseudomonadota</taxon>
        <taxon>Alphaproteobacteria</taxon>
        <taxon>Caulobacterales</taxon>
        <taxon>Caulobacteraceae</taxon>
        <taxon>Caulobacter</taxon>
    </lineage>
</organism>
<dbReference type="GO" id="GO:0006508">
    <property type="term" value="P:proteolysis"/>
    <property type="evidence" value="ECO:0007669"/>
    <property type="project" value="UniProtKB-KW"/>
</dbReference>
<keyword evidence="8" id="KW-0645">Protease</keyword>
<dbReference type="GO" id="GO:0004177">
    <property type="term" value="F:aminopeptidase activity"/>
    <property type="evidence" value="ECO:0007669"/>
    <property type="project" value="UniProtKB-KW"/>
</dbReference>
<evidence type="ECO:0000256" key="4">
    <source>
        <dbReference type="ARBA" id="ARBA00012568"/>
    </source>
</evidence>
<dbReference type="KEGG" id="chq:AQ619_17280"/>
<dbReference type="PANTHER" id="PTHR43722">
    <property type="entry name" value="PROLINE IMINOPEPTIDASE"/>
    <property type="match status" value="1"/>
</dbReference>
<dbReference type="PRINTS" id="PR00793">
    <property type="entry name" value="PROAMNOPTASE"/>
</dbReference>
<keyword evidence="13" id="KW-1185">Reference proteome</keyword>
<dbReference type="InterPro" id="IPR005944">
    <property type="entry name" value="Pro_iminopeptidase"/>
</dbReference>
<dbReference type="InterPro" id="IPR002410">
    <property type="entry name" value="Peptidase_S33"/>
</dbReference>
<protein>
    <recommendedName>
        <fullName evidence="5">Proline iminopeptidase</fullName>
        <ecNumber evidence="4">3.4.11.5</ecNumber>
    </recommendedName>
    <alternativeName>
        <fullName evidence="10">Prolyl aminopeptidase</fullName>
    </alternativeName>
</protein>
<keyword evidence="7" id="KW-0963">Cytoplasm</keyword>
<dbReference type="SUPFAM" id="SSF53474">
    <property type="entry name" value="alpha/beta-Hydrolases"/>
    <property type="match status" value="1"/>
</dbReference>
<dbReference type="Proteomes" id="UP000056905">
    <property type="component" value="Chromosome"/>
</dbReference>
<dbReference type="Gene3D" id="3.40.50.1820">
    <property type="entry name" value="alpha/beta hydrolase"/>
    <property type="match status" value="1"/>
</dbReference>
<dbReference type="InterPro" id="IPR000073">
    <property type="entry name" value="AB_hydrolase_1"/>
</dbReference>
<evidence type="ECO:0000256" key="9">
    <source>
        <dbReference type="ARBA" id="ARBA00022801"/>
    </source>
</evidence>
<evidence type="ECO:0000256" key="3">
    <source>
        <dbReference type="ARBA" id="ARBA00010088"/>
    </source>
</evidence>
<reference evidence="12 13" key="1">
    <citation type="submission" date="2015-10" db="EMBL/GenBank/DDBJ databases">
        <title>Conservation of the essential genome among Caulobacter and Brevundimonas species.</title>
        <authorList>
            <person name="Scott D."/>
            <person name="Ely B."/>
        </authorList>
    </citation>
    <scope>NUCLEOTIDE SEQUENCE [LARGE SCALE GENOMIC DNA]</scope>
    <source>
        <strain evidence="12 13">CB4</strain>
    </source>
</reference>
<accession>A0A0P0P4H4</accession>
<evidence type="ECO:0000256" key="10">
    <source>
        <dbReference type="ARBA" id="ARBA00029605"/>
    </source>
</evidence>